<evidence type="ECO:0000313" key="3">
    <source>
        <dbReference type="Proteomes" id="UP000297972"/>
    </source>
</evidence>
<proteinExistence type="predicted"/>
<accession>A0A4Z1BWF9</accession>
<gene>
    <name evidence="2" type="ORF">E4L95_23750</name>
</gene>
<feature type="region of interest" description="Disordered" evidence="1">
    <location>
        <begin position="79"/>
        <end position="103"/>
    </location>
</feature>
<reference evidence="2 3" key="1">
    <citation type="submission" date="2019-03" db="EMBL/GenBank/DDBJ databases">
        <authorList>
            <person name="Li J."/>
        </authorList>
    </citation>
    <scope>NUCLEOTIDE SEQUENCE [LARGE SCALE GENOMIC DNA]</scope>
    <source>
        <strain evidence="2 3">3058</strain>
    </source>
</reference>
<organism evidence="2 3">
    <name type="scientific">Paracoccus liaowanqingii</name>
    <dbReference type="NCBI Taxonomy" id="2560053"/>
    <lineage>
        <taxon>Bacteria</taxon>
        <taxon>Pseudomonadati</taxon>
        <taxon>Pseudomonadota</taxon>
        <taxon>Alphaproteobacteria</taxon>
        <taxon>Rhodobacterales</taxon>
        <taxon>Paracoccaceae</taxon>
        <taxon>Paracoccus</taxon>
    </lineage>
</organism>
<evidence type="ECO:0000256" key="1">
    <source>
        <dbReference type="SAM" id="MobiDB-lite"/>
    </source>
</evidence>
<feature type="non-terminal residue" evidence="2">
    <location>
        <position position="120"/>
    </location>
</feature>
<evidence type="ECO:0000313" key="2">
    <source>
        <dbReference type="EMBL" id="TGN31826.1"/>
    </source>
</evidence>
<sequence>MAIGGGDHVRLPDLPPCLPVVPGKRRGPREGHAQIAHLPGHLILLGPGQAARLILLGHAALVQTGQVVGPCGRTRGRFDGGRGRCRGRGRGSGGRRGRAGSRRPDAVRTRCRCCCRGRGG</sequence>
<dbReference type="Proteomes" id="UP000297972">
    <property type="component" value="Unassembled WGS sequence"/>
</dbReference>
<name>A0A4Z1BWF9_9RHOB</name>
<comment type="caution">
    <text evidence="2">The sequence shown here is derived from an EMBL/GenBank/DDBJ whole genome shotgun (WGS) entry which is preliminary data.</text>
</comment>
<keyword evidence="3" id="KW-1185">Reference proteome</keyword>
<dbReference type="AlphaFoldDB" id="A0A4Z1BWF9"/>
<protein>
    <submittedName>
        <fullName evidence="2">Uncharacterized protein</fullName>
    </submittedName>
</protein>
<feature type="compositionally biased region" description="Basic residues" evidence="1">
    <location>
        <begin position="83"/>
        <end position="101"/>
    </location>
</feature>
<dbReference type="EMBL" id="SRPG01000689">
    <property type="protein sequence ID" value="TGN31826.1"/>
    <property type="molecule type" value="Genomic_DNA"/>
</dbReference>